<evidence type="ECO:0000256" key="1">
    <source>
        <dbReference type="PROSITE-ProRule" id="PRU00325"/>
    </source>
</evidence>
<dbReference type="AlphaFoldDB" id="A0AAD6ZRK9"/>
<dbReference type="PROSITE" id="PS50966">
    <property type="entry name" value="ZF_SWIM"/>
    <property type="match status" value="1"/>
</dbReference>
<feature type="domain" description="SWIM-type" evidence="3">
    <location>
        <begin position="738"/>
        <end position="771"/>
    </location>
</feature>
<name>A0AAD6ZRK9_9AGAR</name>
<keyword evidence="1" id="KW-0863">Zinc-finger</keyword>
<gene>
    <name evidence="4" type="ORF">DFH08DRAFT_1083454</name>
</gene>
<keyword evidence="5" id="KW-1185">Reference proteome</keyword>
<evidence type="ECO:0000313" key="5">
    <source>
        <dbReference type="Proteomes" id="UP001218218"/>
    </source>
</evidence>
<comment type="caution">
    <text evidence="4">The sequence shown here is derived from an EMBL/GenBank/DDBJ whole genome shotgun (WGS) entry which is preliminary data.</text>
</comment>
<protein>
    <recommendedName>
        <fullName evidence="3">SWIM-type domain-containing protein</fullName>
    </recommendedName>
</protein>
<dbReference type="GO" id="GO:0008270">
    <property type="term" value="F:zinc ion binding"/>
    <property type="evidence" value="ECO:0007669"/>
    <property type="project" value="UniProtKB-KW"/>
</dbReference>
<reference evidence="4" key="1">
    <citation type="submission" date="2023-03" db="EMBL/GenBank/DDBJ databases">
        <title>Massive genome expansion in bonnet fungi (Mycena s.s.) driven by repeated elements and novel gene families across ecological guilds.</title>
        <authorList>
            <consortium name="Lawrence Berkeley National Laboratory"/>
            <person name="Harder C.B."/>
            <person name="Miyauchi S."/>
            <person name="Viragh M."/>
            <person name="Kuo A."/>
            <person name="Thoen E."/>
            <person name="Andreopoulos B."/>
            <person name="Lu D."/>
            <person name="Skrede I."/>
            <person name="Drula E."/>
            <person name="Henrissat B."/>
            <person name="Morin E."/>
            <person name="Kohler A."/>
            <person name="Barry K."/>
            <person name="LaButti K."/>
            <person name="Morin E."/>
            <person name="Salamov A."/>
            <person name="Lipzen A."/>
            <person name="Mereny Z."/>
            <person name="Hegedus B."/>
            <person name="Baldrian P."/>
            <person name="Stursova M."/>
            <person name="Weitz H."/>
            <person name="Taylor A."/>
            <person name="Grigoriev I.V."/>
            <person name="Nagy L.G."/>
            <person name="Martin F."/>
            <person name="Kauserud H."/>
        </authorList>
    </citation>
    <scope>NUCLEOTIDE SEQUENCE</scope>
    <source>
        <strain evidence="4">CBHHK002</strain>
    </source>
</reference>
<proteinExistence type="predicted"/>
<dbReference type="Proteomes" id="UP001218218">
    <property type="component" value="Unassembled WGS sequence"/>
</dbReference>
<accession>A0AAD6ZRK9</accession>
<dbReference type="InterPro" id="IPR007527">
    <property type="entry name" value="Znf_SWIM"/>
</dbReference>
<feature type="region of interest" description="Disordered" evidence="2">
    <location>
        <begin position="46"/>
        <end position="65"/>
    </location>
</feature>
<evidence type="ECO:0000259" key="3">
    <source>
        <dbReference type="PROSITE" id="PS50966"/>
    </source>
</evidence>
<dbReference type="EMBL" id="JARIHO010000032">
    <property type="protein sequence ID" value="KAJ7334950.1"/>
    <property type="molecule type" value="Genomic_DNA"/>
</dbReference>
<organism evidence="4 5">
    <name type="scientific">Mycena albidolilacea</name>
    <dbReference type="NCBI Taxonomy" id="1033008"/>
    <lineage>
        <taxon>Eukaryota</taxon>
        <taxon>Fungi</taxon>
        <taxon>Dikarya</taxon>
        <taxon>Basidiomycota</taxon>
        <taxon>Agaricomycotina</taxon>
        <taxon>Agaricomycetes</taxon>
        <taxon>Agaricomycetidae</taxon>
        <taxon>Agaricales</taxon>
        <taxon>Marasmiineae</taxon>
        <taxon>Mycenaceae</taxon>
        <taxon>Mycena</taxon>
    </lineage>
</organism>
<keyword evidence="1" id="KW-0862">Zinc</keyword>
<evidence type="ECO:0000313" key="4">
    <source>
        <dbReference type="EMBL" id="KAJ7334950.1"/>
    </source>
</evidence>
<sequence>MSTPPTQKCSSCKCQRPLEFFDLQHGVRQKTCRACLLKKNPKRHVTQKENNLTHENAGPVEDDPEDDSYLSIVTLEDFLAAIAMDENARSLGALIDASAAGQTGKGLADMIALEIQQCIGYRFIYHSKYEQKNTDLVRYMYHCSQIQSRQHKPRKVEDADKHRDKRQMATFECGGWLHITVDPMTSDAMVKLRHEDDHVPYYSKDVPVKLKDYVVQNPSLRASQIWNWVLELPEYQDRTSIPFSRRAVYYLWLKNSRDKWHHGDDELKSARKIIEDAAKEPRPQNNGPLIYRVEPVPLPEIDGFSTIAFVLPEPLRKWGGRVRTSSRFSMYVVGETNKSQYKVFAILGEVSGSGCPLGYLLIKSHKKSEPGGKQTYLEHVFQYLRTSWKVRVVATLSDKDWSEPINACLAKFPNARHQLCFWHALRAVKRRLAVVKRQPAPYDWRQACREFDFIDSGFVPIGQALGVQSAPSVPEVAVPHLTIRHGGKIVEPPPRLRTGPTIRINGALRALEVLRPETTGDSQSGANDDGEFSEDVEALIQAEEPQRTDGPDWMFEAEETSTRDPSYIFCPPQHRAQILRIFTRTFVRHPFFPERNGEHSTGEQIRREAVLEMYQFCKVRDLREVWGYMWACWYRPKTWPLWARSADPDRLSRLRTTMTVENHWKEVKHTHLHHLVHPRLDQLVYILIYEVTPSIDARLRYLDPTFHLGQARPVSTWQKRFKKSWETLSKREVSGNDYRTNVARWTCTCGRQKFDPCHLCKHLVQAVPPPSKTFWVEIRRRRTMPIYKHPELHEKDESNKAG</sequence>
<keyword evidence="1" id="KW-0479">Metal-binding</keyword>
<evidence type="ECO:0000256" key="2">
    <source>
        <dbReference type="SAM" id="MobiDB-lite"/>
    </source>
</evidence>